<evidence type="ECO:0000256" key="11">
    <source>
        <dbReference type="ARBA" id="ARBA00023237"/>
    </source>
</evidence>
<dbReference type="EMBL" id="BSPB01000015">
    <property type="protein sequence ID" value="GLS14754.1"/>
    <property type="molecule type" value="Genomic_DNA"/>
</dbReference>
<evidence type="ECO:0000256" key="3">
    <source>
        <dbReference type="ARBA" id="ARBA00022448"/>
    </source>
</evidence>
<dbReference type="InterPro" id="IPR037066">
    <property type="entry name" value="Plug_dom_sf"/>
</dbReference>
<dbReference type="InterPro" id="IPR039426">
    <property type="entry name" value="TonB-dep_rcpt-like"/>
</dbReference>
<keyword evidence="11 12" id="KW-0998">Cell outer membrane</keyword>
<dbReference type="Pfam" id="PF00593">
    <property type="entry name" value="TonB_dep_Rec_b-barrel"/>
    <property type="match status" value="1"/>
</dbReference>
<keyword evidence="7" id="KW-0406">Ion transport</keyword>
<evidence type="ECO:0000259" key="15">
    <source>
        <dbReference type="Pfam" id="PF00593"/>
    </source>
</evidence>
<dbReference type="RefSeq" id="WP_284307819.1">
    <property type="nucleotide sequence ID" value="NZ_BSPB01000015.1"/>
</dbReference>
<dbReference type="InterPro" id="IPR036942">
    <property type="entry name" value="Beta-barrel_TonB_sf"/>
</dbReference>
<sequence>MTPSARPRVRALPFTLRVTVFAALGACASLASAQTETVLSEVVVTASGFEQDLKQAPASISVVTRSELESRPFRDLAEALQGVEGVDVLGTTGKTGGLDISIRGMPSEYTLILIDGRRQNAAGDVTPNGFSAAHTSFVPPLSAIERIEIIRGPMSTLYGSDAMGGVVNIITRKVAKSWSGSAGLEVGIPGASSEGDQRKLSVYASGPLVPDTLGLAVRGNVYDRDASDRIIQGTGRDPRPGESRQHAVGAKLTLTPSKSHDLWLDVEQDRTWYNNEDCRLGTRDYVNCATGATTPTASGYRDFMRFNRDQVAIGHTSRLGIGLIESSLTRNVTETIGRTIPTAARPARDPSAGTARELKATDTVLDTKLVTPLGEQHVLTTGAQWWDADLKDGLLSQRYSQTMWALFAEDEWRLSDSLTATLGGRYNHHDAFGGEFSPRGYLVWTANPNWTVKGGVSQGFKAPRVNQLIDGMNNVSGQGTVLSIGNPTLKPETSTSTELGVAFDNQRGITSSATLFHNRIKDRISSGGDCSNVWISSCSVNPTATYSINIDEGKTWGLELGNKFALNKQWSLGVNYTWTDSEAIVNGRKSGQLSDTAEHVASAQLNWTPGERWSVWLRGEYRGESRRFDGDATQLTGDNRREYLALGDLQAYSLFHLGTSYKLSRNVTLSANLYNLFDKDFDKYKAWTNSAGETVLGSVYYKTTSATKGTAPAGRTLWLKANVTF</sequence>
<comment type="similarity">
    <text evidence="2 12 13">Belongs to the TonB-dependent receptor family.</text>
</comment>
<keyword evidence="5 12" id="KW-0812">Transmembrane</keyword>
<protein>
    <submittedName>
        <fullName evidence="17">Exogenous ferric siderophore receptor</fullName>
    </submittedName>
</protein>
<reference evidence="18" key="1">
    <citation type="journal article" date="2019" name="Int. J. Syst. Evol. Microbiol.">
        <title>The Global Catalogue of Microorganisms (GCM) 10K type strain sequencing project: providing services to taxonomists for standard genome sequencing and annotation.</title>
        <authorList>
            <consortium name="The Broad Institute Genomics Platform"/>
            <consortium name="The Broad Institute Genome Sequencing Center for Infectious Disease"/>
            <person name="Wu L."/>
            <person name="Ma J."/>
        </authorList>
    </citation>
    <scope>NUCLEOTIDE SEQUENCE [LARGE SCALE GENOMIC DNA]</scope>
    <source>
        <strain evidence="18">NBRC 109341</strain>
    </source>
</reference>
<evidence type="ECO:0000256" key="7">
    <source>
        <dbReference type="ARBA" id="ARBA00023065"/>
    </source>
</evidence>
<dbReference type="CDD" id="cd01347">
    <property type="entry name" value="ligand_gated_channel"/>
    <property type="match status" value="1"/>
</dbReference>
<keyword evidence="18" id="KW-1185">Reference proteome</keyword>
<dbReference type="PANTHER" id="PTHR30069">
    <property type="entry name" value="TONB-DEPENDENT OUTER MEMBRANE RECEPTOR"/>
    <property type="match status" value="1"/>
</dbReference>
<evidence type="ECO:0000256" key="4">
    <source>
        <dbReference type="ARBA" id="ARBA00022452"/>
    </source>
</evidence>
<dbReference type="PROSITE" id="PS52016">
    <property type="entry name" value="TONB_DEPENDENT_REC_3"/>
    <property type="match status" value="1"/>
</dbReference>
<gene>
    <name evidence="17" type="primary">bfrA</name>
    <name evidence="17" type="ORF">GCM10007935_21860</name>
</gene>
<name>A0ABQ6C3P5_9BURK</name>
<keyword evidence="9 12" id="KW-0472">Membrane</keyword>
<evidence type="ECO:0000259" key="16">
    <source>
        <dbReference type="Pfam" id="PF07715"/>
    </source>
</evidence>
<keyword evidence="6 14" id="KW-0732">Signal</keyword>
<dbReference type="SUPFAM" id="SSF56935">
    <property type="entry name" value="Porins"/>
    <property type="match status" value="1"/>
</dbReference>
<keyword evidence="10 17" id="KW-0675">Receptor</keyword>
<evidence type="ECO:0000256" key="14">
    <source>
        <dbReference type="SAM" id="SignalP"/>
    </source>
</evidence>
<dbReference type="Gene3D" id="2.40.170.20">
    <property type="entry name" value="TonB-dependent receptor, beta-barrel domain"/>
    <property type="match status" value="1"/>
</dbReference>
<feature type="domain" description="TonB-dependent receptor plug" evidence="16">
    <location>
        <begin position="53"/>
        <end position="166"/>
    </location>
</feature>
<feature type="domain" description="TonB-dependent receptor-like beta-barrel" evidence="15">
    <location>
        <begin position="264"/>
        <end position="676"/>
    </location>
</feature>
<accession>A0ABQ6C3P5</accession>
<comment type="caution">
    <text evidence="17">The sequence shown here is derived from an EMBL/GenBank/DDBJ whole genome shotgun (WGS) entry which is preliminary data.</text>
</comment>
<evidence type="ECO:0000256" key="6">
    <source>
        <dbReference type="ARBA" id="ARBA00022729"/>
    </source>
</evidence>
<dbReference type="Pfam" id="PF07715">
    <property type="entry name" value="Plug"/>
    <property type="match status" value="1"/>
</dbReference>
<keyword evidence="8 13" id="KW-0798">TonB box</keyword>
<evidence type="ECO:0000256" key="1">
    <source>
        <dbReference type="ARBA" id="ARBA00004571"/>
    </source>
</evidence>
<evidence type="ECO:0000256" key="8">
    <source>
        <dbReference type="ARBA" id="ARBA00023077"/>
    </source>
</evidence>
<organism evidence="17 18">
    <name type="scientific">Hydrogenophaga electricum</name>
    <dbReference type="NCBI Taxonomy" id="1230953"/>
    <lineage>
        <taxon>Bacteria</taxon>
        <taxon>Pseudomonadati</taxon>
        <taxon>Pseudomonadota</taxon>
        <taxon>Betaproteobacteria</taxon>
        <taxon>Burkholderiales</taxon>
        <taxon>Comamonadaceae</taxon>
        <taxon>Hydrogenophaga</taxon>
    </lineage>
</organism>
<keyword evidence="3 12" id="KW-0813">Transport</keyword>
<feature type="signal peptide" evidence="14">
    <location>
        <begin position="1"/>
        <end position="33"/>
    </location>
</feature>
<comment type="subcellular location">
    <subcellularLocation>
        <location evidence="1 12">Cell outer membrane</location>
        <topology evidence="1 12">Multi-pass membrane protein</topology>
    </subcellularLocation>
</comment>
<evidence type="ECO:0000256" key="12">
    <source>
        <dbReference type="PROSITE-ProRule" id="PRU01360"/>
    </source>
</evidence>
<evidence type="ECO:0000256" key="2">
    <source>
        <dbReference type="ARBA" id="ARBA00009810"/>
    </source>
</evidence>
<dbReference type="InterPro" id="IPR012910">
    <property type="entry name" value="Plug_dom"/>
</dbReference>
<feature type="chain" id="PRO_5045986892" evidence="14">
    <location>
        <begin position="34"/>
        <end position="725"/>
    </location>
</feature>
<evidence type="ECO:0000313" key="18">
    <source>
        <dbReference type="Proteomes" id="UP001156903"/>
    </source>
</evidence>
<evidence type="ECO:0000256" key="10">
    <source>
        <dbReference type="ARBA" id="ARBA00023170"/>
    </source>
</evidence>
<proteinExistence type="inferred from homology"/>
<evidence type="ECO:0000256" key="13">
    <source>
        <dbReference type="RuleBase" id="RU003357"/>
    </source>
</evidence>
<dbReference type="Gene3D" id="2.170.130.10">
    <property type="entry name" value="TonB-dependent receptor, plug domain"/>
    <property type="match status" value="1"/>
</dbReference>
<keyword evidence="4 12" id="KW-1134">Transmembrane beta strand</keyword>
<dbReference type="InterPro" id="IPR000531">
    <property type="entry name" value="Beta-barrel_TonB"/>
</dbReference>
<evidence type="ECO:0000313" key="17">
    <source>
        <dbReference type="EMBL" id="GLS14754.1"/>
    </source>
</evidence>
<dbReference type="PANTHER" id="PTHR30069:SF53">
    <property type="entry name" value="COLICIN I RECEPTOR-RELATED"/>
    <property type="match status" value="1"/>
</dbReference>
<evidence type="ECO:0000256" key="5">
    <source>
        <dbReference type="ARBA" id="ARBA00022692"/>
    </source>
</evidence>
<evidence type="ECO:0000256" key="9">
    <source>
        <dbReference type="ARBA" id="ARBA00023136"/>
    </source>
</evidence>
<dbReference type="Proteomes" id="UP001156903">
    <property type="component" value="Unassembled WGS sequence"/>
</dbReference>